<gene>
    <name evidence="1" type="ORF">AVENLUH5627_03300</name>
</gene>
<evidence type="ECO:0000313" key="2">
    <source>
        <dbReference type="Proteomes" id="UP000075680"/>
    </source>
</evidence>
<sequence>MTNNNFKSWEQLFIEFLVRQAKPINNDLPNGWSILLIN</sequence>
<dbReference type="AlphaFoldDB" id="A0A150HK18"/>
<dbReference type="EMBL" id="JRUE01000250">
    <property type="protein sequence ID" value="KXZ63229.1"/>
    <property type="molecule type" value="Genomic_DNA"/>
</dbReference>
<evidence type="ECO:0000313" key="1">
    <source>
        <dbReference type="EMBL" id="KXZ63229.1"/>
    </source>
</evidence>
<name>A0A150HK18_9GAMM</name>
<dbReference type="Proteomes" id="UP000075680">
    <property type="component" value="Unassembled WGS sequence"/>
</dbReference>
<organism evidence="1 2">
    <name type="scientific">Acinetobacter venetianus</name>
    <dbReference type="NCBI Taxonomy" id="52133"/>
    <lineage>
        <taxon>Bacteria</taxon>
        <taxon>Pseudomonadati</taxon>
        <taxon>Pseudomonadota</taxon>
        <taxon>Gammaproteobacteria</taxon>
        <taxon>Moraxellales</taxon>
        <taxon>Moraxellaceae</taxon>
        <taxon>Acinetobacter</taxon>
    </lineage>
</organism>
<protein>
    <submittedName>
        <fullName evidence="1">Uncharacterized protein</fullName>
    </submittedName>
</protein>
<comment type="caution">
    <text evidence="1">The sequence shown here is derived from an EMBL/GenBank/DDBJ whole genome shotgun (WGS) entry which is preliminary data.</text>
</comment>
<proteinExistence type="predicted"/>
<accession>A0A150HK18</accession>
<dbReference type="PATRIC" id="fig|52133.18.peg.3389"/>
<reference evidence="1 2" key="1">
    <citation type="journal article" date="2016" name="Sci. Rep.">
        <title>Genomic and phenotypic characterization of the species Acinetobacter venetianus.</title>
        <authorList>
            <person name="Fondi M."/>
            <person name="Maida I."/>
            <person name="Perrin E."/>
            <person name="Orlandini V."/>
            <person name="La Torre L."/>
            <person name="Bosi E."/>
            <person name="Negroni A."/>
            <person name="Zanaroli G."/>
            <person name="Fava F."/>
            <person name="Decorosi F."/>
            <person name="Giovannetti L."/>
            <person name="Viti C."/>
            <person name="Vaneechoutte M."/>
            <person name="Dijkshoorn L."/>
            <person name="Fani R."/>
        </authorList>
    </citation>
    <scope>NUCLEOTIDE SEQUENCE [LARGE SCALE GENOMIC DNA]</scope>
    <source>
        <strain evidence="1 2">LUH5627</strain>
    </source>
</reference>